<dbReference type="RefSeq" id="WP_145391384.1">
    <property type="nucleotide sequence ID" value="NZ_CP037423.1"/>
</dbReference>
<keyword evidence="1" id="KW-1133">Transmembrane helix</keyword>
<keyword evidence="3" id="KW-1185">Reference proteome</keyword>
<sequence>MSNVKLKYIATMSPFVLVFVAMAIWMLADLIGIEKSGDTYTYRVKHNFAWLILPFAGFLLASGVFIARLGRIAALCSLFFFGFALYAGWFALTSDMSNQHVRVTPNEVYSEWGTRSDPVSVSIDFRELERLALTSKLEGENRRRYIVGTTKTGTTIEMPVNDIVQVALKRVFLNARIHNVNLDLDGLPNPENSG</sequence>
<protein>
    <submittedName>
        <fullName evidence="2">Uncharacterized protein</fullName>
    </submittedName>
</protein>
<feature type="transmembrane region" description="Helical" evidence="1">
    <location>
        <begin position="48"/>
        <end position="66"/>
    </location>
</feature>
<accession>A0A518I2E8</accession>
<organism evidence="2 3">
    <name type="scientific">Stieleria neptunia</name>
    <dbReference type="NCBI Taxonomy" id="2527979"/>
    <lineage>
        <taxon>Bacteria</taxon>
        <taxon>Pseudomonadati</taxon>
        <taxon>Planctomycetota</taxon>
        <taxon>Planctomycetia</taxon>
        <taxon>Pirellulales</taxon>
        <taxon>Pirellulaceae</taxon>
        <taxon>Stieleria</taxon>
    </lineage>
</organism>
<proteinExistence type="predicted"/>
<evidence type="ECO:0000256" key="1">
    <source>
        <dbReference type="SAM" id="Phobius"/>
    </source>
</evidence>
<feature type="transmembrane region" description="Helical" evidence="1">
    <location>
        <begin position="6"/>
        <end position="28"/>
    </location>
</feature>
<name>A0A518I2E8_9BACT</name>
<evidence type="ECO:0000313" key="2">
    <source>
        <dbReference type="EMBL" id="QDV47289.1"/>
    </source>
</evidence>
<keyword evidence="1" id="KW-0812">Transmembrane</keyword>
<keyword evidence="1" id="KW-0472">Membrane</keyword>
<dbReference type="AlphaFoldDB" id="A0A518I2E8"/>
<feature type="transmembrane region" description="Helical" evidence="1">
    <location>
        <begin position="72"/>
        <end position="92"/>
    </location>
</feature>
<reference evidence="2 3" key="1">
    <citation type="submission" date="2019-03" db="EMBL/GenBank/DDBJ databases">
        <title>Deep-cultivation of Planctomycetes and their phenomic and genomic characterization uncovers novel biology.</title>
        <authorList>
            <person name="Wiegand S."/>
            <person name="Jogler M."/>
            <person name="Boedeker C."/>
            <person name="Pinto D."/>
            <person name="Vollmers J."/>
            <person name="Rivas-Marin E."/>
            <person name="Kohn T."/>
            <person name="Peeters S.H."/>
            <person name="Heuer A."/>
            <person name="Rast P."/>
            <person name="Oberbeckmann S."/>
            <person name="Bunk B."/>
            <person name="Jeske O."/>
            <person name="Meyerdierks A."/>
            <person name="Storesund J.E."/>
            <person name="Kallscheuer N."/>
            <person name="Luecker S."/>
            <person name="Lage O.M."/>
            <person name="Pohl T."/>
            <person name="Merkel B.J."/>
            <person name="Hornburger P."/>
            <person name="Mueller R.-W."/>
            <person name="Bruemmer F."/>
            <person name="Labrenz M."/>
            <person name="Spormann A.M."/>
            <person name="Op den Camp H."/>
            <person name="Overmann J."/>
            <person name="Amann R."/>
            <person name="Jetten M.S.M."/>
            <person name="Mascher T."/>
            <person name="Medema M.H."/>
            <person name="Devos D.P."/>
            <person name="Kaster A.-K."/>
            <person name="Ovreas L."/>
            <person name="Rohde M."/>
            <person name="Galperin M.Y."/>
            <person name="Jogler C."/>
        </authorList>
    </citation>
    <scope>NUCLEOTIDE SEQUENCE [LARGE SCALE GENOMIC DNA]</scope>
    <source>
        <strain evidence="2 3">Enr13</strain>
    </source>
</reference>
<evidence type="ECO:0000313" key="3">
    <source>
        <dbReference type="Proteomes" id="UP000319004"/>
    </source>
</evidence>
<gene>
    <name evidence="2" type="ORF">Enr13x_71980</name>
</gene>
<dbReference type="EMBL" id="CP037423">
    <property type="protein sequence ID" value="QDV47289.1"/>
    <property type="molecule type" value="Genomic_DNA"/>
</dbReference>
<dbReference type="KEGG" id="snep:Enr13x_71980"/>
<dbReference type="Proteomes" id="UP000319004">
    <property type="component" value="Chromosome"/>
</dbReference>